<dbReference type="GeneTree" id="ENSGT00940000168711"/>
<evidence type="ECO:0000313" key="2">
    <source>
        <dbReference type="Proteomes" id="UP000265100"/>
    </source>
</evidence>
<keyword evidence="2" id="KW-1185">Reference proteome</keyword>
<name>A0AAX7V3L2_ASTCA</name>
<organism evidence="1 2">
    <name type="scientific">Astatotilapia calliptera</name>
    <name type="common">Eastern happy</name>
    <name type="synonym">Chromis callipterus</name>
    <dbReference type="NCBI Taxonomy" id="8154"/>
    <lineage>
        <taxon>Eukaryota</taxon>
        <taxon>Metazoa</taxon>
        <taxon>Chordata</taxon>
        <taxon>Craniata</taxon>
        <taxon>Vertebrata</taxon>
        <taxon>Euteleostomi</taxon>
        <taxon>Actinopterygii</taxon>
        <taxon>Neopterygii</taxon>
        <taxon>Teleostei</taxon>
        <taxon>Neoteleostei</taxon>
        <taxon>Acanthomorphata</taxon>
        <taxon>Ovalentaria</taxon>
        <taxon>Cichlomorphae</taxon>
        <taxon>Cichliformes</taxon>
        <taxon>Cichlidae</taxon>
        <taxon>African cichlids</taxon>
        <taxon>Pseudocrenilabrinae</taxon>
        <taxon>Haplochromini</taxon>
        <taxon>Astatotilapia</taxon>
    </lineage>
</organism>
<reference evidence="1" key="3">
    <citation type="submission" date="2025-08" db="UniProtKB">
        <authorList>
            <consortium name="Ensembl"/>
        </authorList>
    </citation>
    <scope>IDENTIFICATION</scope>
</reference>
<evidence type="ECO:0000313" key="1">
    <source>
        <dbReference type="Ensembl" id="ENSACLP00000076180.1"/>
    </source>
</evidence>
<sequence>MEVGLNSLPDSINPSNFPAKLWRLVNNPAYNAICWDRQGEVILPVPLNRPYTGVNSSANAVHIQQNFLAHANHGSPNFTSYSPCNAQYQPGYYSPRPLSCDVTRYPVGMLCFHDNNQCLQKNEKQEVKNCEINLEAIFKIADEVMQTPPNTCLVKVEPQDEVVPELESSSNTRDSPLCDSNGVIRSIPFSAGPTIVSASSIAPLVPYKEQCVESVPEEMPEDAIIEVRLRIEEFLKLNWYQKLSLTPLHHHQHEPLIKGRIDPCFHAVHARF</sequence>
<proteinExistence type="predicted"/>
<evidence type="ECO:0008006" key="3">
    <source>
        <dbReference type="Google" id="ProtNLM"/>
    </source>
</evidence>
<reference evidence="1 2" key="1">
    <citation type="submission" date="2018-05" db="EMBL/GenBank/DDBJ databases">
        <authorList>
            <person name="Datahose"/>
        </authorList>
    </citation>
    <scope>NUCLEOTIDE SEQUENCE</scope>
</reference>
<dbReference type="Ensembl" id="ENSACLT00000092088.1">
    <property type="protein sequence ID" value="ENSACLP00000076180.1"/>
    <property type="gene ID" value="ENSACLG00000030662.1"/>
</dbReference>
<dbReference type="Proteomes" id="UP000265100">
    <property type="component" value="Chromosome 10"/>
</dbReference>
<protein>
    <recommendedName>
        <fullName evidence="3">HSF-type DNA-binding domain-containing protein</fullName>
    </recommendedName>
</protein>
<dbReference type="AlphaFoldDB" id="A0AAX7V3L2"/>
<reference evidence="2" key="2">
    <citation type="submission" date="2023-03" db="EMBL/GenBank/DDBJ databases">
        <authorList>
            <consortium name="Wellcome Sanger Institute Data Sharing"/>
        </authorList>
    </citation>
    <scope>NUCLEOTIDE SEQUENCE [LARGE SCALE GENOMIC DNA]</scope>
</reference>
<accession>A0AAX7V3L2</accession>
<reference evidence="1" key="4">
    <citation type="submission" date="2025-09" db="UniProtKB">
        <authorList>
            <consortium name="Ensembl"/>
        </authorList>
    </citation>
    <scope>IDENTIFICATION</scope>
</reference>